<dbReference type="SUPFAM" id="SSF57783">
    <property type="entry name" value="Zinc beta-ribbon"/>
    <property type="match status" value="1"/>
</dbReference>
<evidence type="ECO:0000256" key="2">
    <source>
        <dbReference type="ARBA" id="ARBA00010857"/>
    </source>
</evidence>
<keyword evidence="3" id="KW-0479">Metal-binding</keyword>
<dbReference type="GO" id="GO:0001006">
    <property type="term" value="F:RNA polymerase III type 3 promoter sequence-specific DNA binding"/>
    <property type="evidence" value="ECO:0007669"/>
    <property type="project" value="TreeGrafter"/>
</dbReference>
<evidence type="ECO:0000256" key="9">
    <source>
        <dbReference type="ARBA" id="ARBA00023163"/>
    </source>
</evidence>
<evidence type="ECO:0000256" key="7">
    <source>
        <dbReference type="ARBA" id="ARBA00023015"/>
    </source>
</evidence>
<dbReference type="AlphaFoldDB" id="A0AAV3YGT1"/>
<dbReference type="GO" id="GO:0000126">
    <property type="term" value="C:transcription factor TFIIIB complex"/>
    <property type="evidence" value="ECO:0007669"/>
    <property type="project" value="TreeGrafter"/>
</dbReference>
<comment type="caution">
    <text evidence="15">The sequence shown here is derived from an EMBL/GenBank/DDBJ whole genome shotgun (WGS) entry which is preliminary data.</text>
</comment>
<keyword evidence="7" id="KW-0805">Transcription regulation</keyword>
<dbReference type="InterPro" id="IPR000812">
    <property type="entry name" value="TFIIB"/>
</dbReference>
<dbReference type="InterPro" id="IPR036915">
    <property type="entry name" value="Cyclin-like_sf"/>
</dbReference>
<dbReference type="SUPFAM" id="SSF47954">
    <property type="entry name" value="Cyclin-like"/>
    <property type="match status" value="2"/>
</dbReference>
<evidence type="ECO:0000256" key="13">
    <source>
        <dbReference type="SAM" id="MobiDB-lite"/>
    </source>
</evidence>
<dbReference type="GO" id="GO:0000995">
    <property type="term" value="F:RNA polymerase III general transcription initiation factor activity"/>
    <property type="evidence" value="ECO:0007669"/>
    <property type="project" value="TreeGrafter"/>
</dbReference>
<feature type="region of interest" description="Disordered" evidence="13">
    <location>
        <begin position="493"/>
        <end position="514"/>
    </location>
</feature>
<evidence type="ECO:0000256" key="10">
    <source>
        <dbReference type="ARBA" id="ARBA00023242"/>
    </source>
</evidence>
<dbReference type="PANTHER" id="PTHR11618:SF4">
    <property type="entry name" value="TRANSCRIPTION FACTOR IIIB 90 KDA SUBUNIT"/>
    <property type="match status" value="1"/>
</dbReference>
<dbReference type="Gene3D" id="2.20.25.10">
    <property type="match status" value="1"/>
</dbReference>
<evidence type="ECO:0000256" key="8">
    <source>
        <dbReference type="ARBA" id="ARBA00023159"/>
    </source>
</evidence>
<dbReference type="InterPro" id="IPR013763">
    <property type="entry name" value="Cyclin-like_dom"/>
</dbReference>
<dbReference type="Gene3D" id="1.10.472.10">
    <property type="entry name" value="Cyclin-like"/>
    <property type="match status" value="2"/>
</dbReference>
<dbReference type="GO" id="GO:0097550">
    <property type="term" value="C:transcription preinitiation complex"/>
    <property type="evidence" value="ECO:0007669"/>
    <property type="project" value="TreeGrafter"/>
</dbReference>
<accession>A0AAV3YGT1</accession>
<dbReference type="InterPro" id="IPR013150">
    <property type="entry name" value="TFIIB_cyclin"/>
</dbReference>
<gene>
    <name evidence="15" type="ORF">PoB_000888600</name>
</gene>
<evidence type="ECO:0000256" key="1">
    <source>
        <dbReference type="ARBA" id="ARBA00004123"/>
    </source>
</evidence>
<evidence type="ECO:0000256" key="12">
    <source>
        <dbReference type="PROSITE-ProRule" id="PRU00469"/>
    </source>
</evidence>
<keyword evidence="6" id="KW-0862">Zinc</keyword>
<dbReference type="FunFam" id="2.20.25.10:FF:000012">
    <property type="entry name" value="Putative transcription factor IIIB 90 kDa subunit"/>
    <property type="match status" value="1"/>
</dbReference>
<dbReference type="Gene3D" id="1.20.5.650">
    <property type="entry name" value="Single helix bin"/>
    <property type="match status" value="1"/>
</dbReference>
<evidence type="ECO:0000259" key="14">
    <source>
        <dbReference type="PROSITE" id="PS51134"/>
    </source>
</evidence>
<feature type="compositionally biased region" description="Acidic residues" evidence="13">
    <location>
        <begin position="667"/>
        <end position="684"/>
    </location>
</feature>
<dbReference type="PRINTS" id="PR00685">
    <property type="entry name" value="TIFACTORIIB"/>
</dbReference>
<evidence type="ECO:0000256" key="3">
    <source>
        <dbReference type="ARBA" id="ARBA00022723"/>
    </source>
</evidence>
<dbReference type="PANTHER" id="PTHR11618">
    <property type="entry name" value="TRANSCRIPTION INITIATION FACTOR IIB-RELATED"/>
    <property type="match status" value="1"/>
</dbReference>
<feature type="compositionally biased region" description="Basic residues" evidence="13">
    <location>
        <begin position="499"/>
        <end position="513"/>
    </location>
</feature>
<dbReference type="SMART" id="SM00385">
    <property type="entry name" value="CYCLIN"/>
    <property type="match status" value="2"/>
</dbReference>
<comment type="subcellular location">
    <subcellularLocation>
        <location evidence="1">Nucleus</location>
    </subcellularLocation>
</comment>
<keyword evidence="9" id="KW-0804">Transcription</keyword>
<evidence type="ECO:0000256" key="5">
    <source>
        <dbReference type="ARBA" id="ARBA00022771"/>
    </source>
</evidence>
<name>A0AAV3YGT1_9GAST</name>
<protein>
    <recommendedName>
        <fullName evidence="11">B-related factor 1</fullName>
    </recommendedName>
</protein>
<evidence type="ECO:0000313" key="16">
    <source>
        <dbReference type="Proteomes" id="UP000735302"/>
    </source>
</evidence>
<dbReference type="GO" id="GO:0005634">
    <property type="term" value="C:nucleus"/>
    <property type="evidence" value="ECO:0007669"/>
    <property type="project" value="UniProtKB-SubCell"/>
</dbReference>
<dbReference type="EMBL" id="BLXT01000977">
    <property type="protein sequence ID" value="GFN82380.1"/>
    <property type="molecule type" value="Genomic_DNA"/>
</dbReference>
<feature type="region of interest" description="Disordered" evidence="13">
    <location>
        <begin position="400"/>
        <end position="430"/>
    </location>
</feature>
<feature type="region of interest" description="Disordered" evidence="13">
    <location>
        <begin position="645"/>
        <end position="686"/>
    </location>
</feature>
<dbReference type="GO" id="GO:0017025">
    <property type="term" value="F:TBP-class protein binding"/>
    <property type="evidence" value="ECO:0007669"/>
    <property type="project" value="InterPro"/>
</dbReference>
<dbReference type="Proteomes" id="UP000735302">
    <property type="component" value="Unassembled WGS sequence"/>
</dbReference>
<comment type="similarity">
    <text evidence="2">Belongs to the TFIIB family.</text>
</comment>
<evidence type="ECO:0000256" key="6">
    <source>
        <dbReference type="ARBA" id="ARBA00022833"/>
    </source>
</evidence>
<dbReference type="Pfam" id="PF00382">
    <property type="entry name" value="TFIIB"/>
    <property type="match status" value="2"/>
</dbReference>
<dbReference type="Pfam" id="PF07741">
    <property type="entry name" value="BRF1"/>
    <property type="match status" value="1"/>
</dbReference>
<dbReference type="InterPro" id="IPR013137">
    <property type="entry name" value="Znf_TFIIB"/>
</dbReference>
<keyword evidence="16" id="KW-1185">Reference proteome</keyword>
<dbReference type="FunFam" id="1.10.472.10:FF:000002">
    <property type="entry name" value="Transcription factor IIIB 90 kDa subunit"/>
    <property type="match status" value="1"/>
</dbReference>
<organism evidence="15 16">
    <name type="scientific">Plakobranchus ocellatus</name>
    <dbReference type="NCBI Taxonomy" id="259542"/>
    <lineage>
        <taxon>Eukaryota</taxon>
        <taxon>Metazoa</taxon>
        <taxon>Spiralia</taxon>
        <taxon>Lophotrochozoa</taxon>
        <taxon>Mollusca</taxon>
        <taxon>Gastropoda</taxon>
        <taxon>Heterobranchia</taxon>
        <taxon>Euthyneura</taxon>
        <taxon>Panpulmonata</taxon>
        <taxon>Sacoglossa</taxon>
        <taxon>Placobranchoidea</taxon>
        <taxon>Plakobranchidae</taxon>
        <taxon>Plakobranchus</taxon>
    </lineage>
</organism>
<dbReference type="PROSITE" id="PS51134">
    <property type="entry name" value="ZF_TFIIB"/>
    <property type="match status" value="1"/>
</dbReference>
<dbReference type="InterPro" id="IPR011665">
    <property type="entry name" value="BRF1_TBP-bd_dom"/>
</dbReference>
<dbReference type="CDD" id="cd20554">
    <property type="entry name" value="CYCLIN_TFIIIB90_rpt2"/>
    <property type="match status" value="1"/>
</dbReference>
<dbReference type="GO" id="GO:0070897">
    <property type="term" value="P:transcription preinitiation complex assembly"/>
    <property type="evidence" value="ECO:0007669"/>
    <property type="project" value="InterPro"/>
</dbReference>
<proteinExistence type="inferred from homology"/>
<evidence type="ECO:0000256" key="4">
    <source>
        <dbReference type="ARBA" id="ARBA00022737"/>
    </source>
</evidence>
<evidence type="ECO:0000313" key="15">
    <source>
        <dbReference type="EMBL" id="GFN82380.1"/>
    </source>
</evidence>
<keyword evidence="4" id="KW-0677">Repeat</keyword>
<keyword evidence="8" id="KW-0010">Activator</keyword>
<dbReference type="CDD" id="cd20553">
    <property type="entry name" value="CYCLIN_TFIIIB90_rpt1"/>
    <property type="match status" value="1"/>
</dbReference>
<keyword evidence="10" id="KW-0539">Nucleus</keyword>
<evidence type="ECO:0000256" key="11">
    <source>
        <dbReference type="ARBA" id="ARBA00031009"/>
    </source>
</evidence>
<feature type="compositionally biased region" description="Basic and acidic residues" evidence="13">
    <location>
        <begin position="420"/>
        <end position="430"/>
    </location>
</feature>
<sequence length="712" mass="79469">MPRACSQCGCTEIDTDAARGDAVCTNCGTVLEDQIIVSEVQYQENAAGGASVIGQFVSNDGTRAQSFRGAVGHGFSTEDSRKITLENGYKRLKEMGGRLRMHQSSIETAFGFFKMAVAHRFTRGRKMEYVLASCLYLVCRVDPGGSEDLEHILLKIIFFFHYQQIFIDFSDLIQVNVHVLGRTFVQLATVLSQTIRIVDPIIYIRRFANQLHFGDKLNKVVESGTRLVARMKRDWMHTGRRPAGLCGAALLLSARMHNFNRTIDQIIKVVKVCEGTIRTRLLEFESTPSAQLTIEEFDNVDLEEEQDPPCFTEGKRKAKLAQAKDGEISDHVVKQLNKFEQNINKSLKRKPITQEVSLGGGPEKVSDADQVIKMIEGDVLQQAAGKEWTSGEWEGLVGPNPKLGLAEDEDSQDSNYVASAKKESEDGTEGKEVKDVTIKLAEGELDLTGIDDAEIDKLILTDEEVKLKAKWFDIEFGDYMEIVKEREAKRKMKEEASAKKKGRAQPQKARKHPGGYNMEAELAECMEILRKDMAEKKFSDKIDYNVLKSLEAGQGDGTVPKGAAGSVVGDGGKEVVVEDAAAERQAVAKHALMNRFRKSSTSEQLIENKRRNLGKRVRIQGAVIEEDSKKAKVIEEETVIEEPISVPEVVVEEATPASYTEPATNEDAVEDEEDYEEEEDEELADDIRSARRLLGQDASAYDEEDDYYCEDH</sequence>
<feature type="domain" description="TFIIB-type" evidence="14">
    <location>
        <begin position="1"/>
        <end position="32"/>
    </location>
</feature>
<dbReference type="GO" id="GO:0008270">
    <property type="term" value="F:zinc ion binding"/>
    <property type="evidence" value="ECO:0007669"/>
    <property type="project" value="UniProtKB-KW"/>
</dbReference>
<keyword evidence="5 12" id="KW-0863">Zinc-finger</keyword>
<reference evidence="15 16" key="1">
    <citation type="journal article" date="2021" name="Elife">
        <title>Chloroplast acquisition without the gene transfer in kleptoplastic sea slugs, Plakobranchus ocellatus.</title>
        <authorList>
            <person name="Maeda T."/>
            <person name="Takahashi S."/>
            <person name="Yoshida T."/>
            <person name="Shimamura S."/>
            <person name="Takaki Y."/>
            <person name="Nagai Y."/>
            <person name="Toyoda A."/>
            <person name="Suzuki Y."/>
            <person name="Arimoto A."/>
            <person name="Ishii H."/>
            <person name="Satoh N."/>
            <person name="Nishiyama T."/>
            <person name="Hasebe M."/>
            <person name="Maruyama T."/>
            <person name="Minagawa J."/>
            <person name="Obokata J."/>
            <person name="Shigenobu S."/>
        </authorList>
    </citation>
    <scope>NUCLEOTIDE SEQUENCE [LARGE SCALE GENOMIC DNA]</scope>
</reference>
<dbReference type="Pfam" id="PF08271">
    <property type="entry name" value="Zn_Ribbon_TF"/>
    <property type="match status" value="1"/>
</dbReference>